<feature type="compositionally biased region" description="Low complexity" evidence="1">
    <location>
        <begin position="367"/>
        <end position="388"/>
    </location>
</feature>
<sequence length="588" mass="62769">MFPWMHIVARCPLKAASLLWHPRTGATALTLLCKATFALRPGRSRLAAEQDALSTLDTYADDARAILITASDMCPFKRRADVLFHGHAYAPSGHRAPSIVARLVVGKLDKSLEVHADGGWQGQQGWPVANFRAVAPTSPLRAALLGRHAKAWDPQTWNTRPLPDDFDGAFFNAAPVDQQIPELTGDEIIVLEHLSPVYPRLVTRLSRVVPRAAVQRENRDVERVRLRCDTLSIDGDRGVASLVFRGLVPLSHPDEPGLVTITAEAEEAPPEEENIDPRANDARSSKKQPGTMVLTAGQLVGAAKPALPFVSGAPAPGIERESTAPLEDPAVMGRTGTGPLSPTLSGGGLPFHPSFPERPGTLPAPPASLSSAAALEPGLPRTRPAAPEAEVEREAPIDVPPPPMIGPVPVPARPAPGEAAAGVPSAAAAEDPAAAVAEGREASVPEPPPFELSIEQVAAIAAEIAERRQDQAAVLHAHGLHERAWSENQQRWTAAVEEQASRGSHALRAAYDAAYVAQVEQVRGAITPEEYARILLALDRRRTDETLDALKIQRPALMPIVRLWTRALARDATLADAVSDALQAAQRA</sequence>
<evidence type="ECO:0000313" key="3">
    <source>
        <dbReference type="EMBL" id="KYF48084.1"/>
    </source>
</evidence>
<gene>
    <name evidence="3" type="ORF">BE04_42440</name>
</gene>
<reference evidence="3 4" key="1">
    <citation type="submission" date="2014-02" db="EMBL/GenBank/DDBJ databases">
        <title>The small core and large imbalanced accessory genome model reveals a collaborative survival strategy of Sorangium cellulosum strains in nature.</title>
        <authorList>
            <person name="Han K."/>
            <person name="Peng R."/>
            <person name="Blom J."/>
            <person name="Li Y.-Z."/>
        </authorList>
    </citation>
    <scope>NUCLEOTIDE SEQUENCE [LARGE SCALE GENOMIC DNA]</scope>
    <source>
        <strain evidence="3 4">So0157-18</strain>
    </source>
</reference>
<feature type="domain" description="DUF2169" evidence="2">
    <location>
        <begin position="25"/>
        <end position="125"/>
    </location>
</feature>
<dbReference type="Pfam" id="PF09937">
    <property type="entry name" value="DUF2169"/>
    <property type="match status" value="2"/>
</dbReference>
<dbReference type="AlphaFoldDB" id="A0A150P037"/>
<evidence type="ECO:0000313" key="4">
    <source>
        <dbReference type="Proteomes" id="UP000075604"/>
    </source>
</evidence>
<feature type="region of interest" description="Disordered" evidence="1">
    <location>
        <begin position="355"/>
        <end position="403"/>
    </location>
</feature>
<organism evidence="3 4">
    <name type="scientific">Sorangium cellulosum</name>
    <name type="common">Polyangium cellulosum</name>
    <dbReference type="NCBI Taxonomy" id="56"/>
    <lineage>
        <taxon>Bacteria</taxon>
        <taxon>Pseudomonadati</taxon>
        <taxon>Myxococcota</taxon>
        <taxon>Polyangia</taxon>
        <taxon>Polyangiales</taxon>
        <taxon>Polyangiaceae</taxon>
        <taxon>Sorangium</taxon>
    </lineage>
</organism>
<evidence type="ECO:0000256" key="1">
    <source>
        <dbReference type="SAM" id="MobiDB-lite"/>
    </source>
</evidence>
<dbReference type="InterPro" id="IPR018683">
    <property type="entry name" value="DUF2169"/>
</dbReference>
<name>A0A150P037_SORCE</name>
<protein>
    <recommendedName>
        <fullName evidence="2">DUF2169 domain-containing protein</fullName>
    </recommendedName>
</protein>
<proteinExistence type="predicted"/>
<feature type="domain" description="DUF2169" evidence="2">
    <location>
        <begin position="129"/>
        <end position="245"/>
    </location>
</feature>
<dbReference type="Proteomes" id="UP000075604">
    <property type="component" value="Unassembled WGS sequence"/>
</dbReference>
<accession>A0A150P037</accession>
<comment type="caution">
    <text evidence="3">The sequence shown here is derived from an EMBL/GenBank/DDBJ whole genome shotgun (WGS) entry which is preliminary data.</text>
</comment>
<feature type="compositionally biased region" description="Basic and acidic residues" evidence="1">
    <location>
        <begin position="275"/>
        <end position="284"/>
    </location>
</feature>
<dbReference type="EMBL" id="JELX01004433">
    <property type="protein sequence ID" value="KYF48084.1"/>
    <property type="molecule type" value="Genomic_DNA"/>
</dbReference>
<evidence type="ECO:0000259" key="2">
    <source>
        <dbReference type="Pfam" id="PF09937"/>
    </source>
</evidence>
<feature type="region of interest" description="Disordered" evidence="1">
    <location>
        <begin position="266"/>
        <end position="289"/>
    </location>
</feature>